<feature type="compositionally biased region" description="Basic and acidic residues" evidence="2">
    <location>
        <begin position="520"/>
        <end position="536"/>
    </location>
</feature>
<feature type="region of interest" description="Disordered" evidence="2">
    <location>
        <begin position="493"/>
        <end position="536"/>
    </location>
</feature>
<feature type="region of interest" description="Disordered" evidence="2">
    <location>
        <begin position="65"/>
        <end position="92"/>
    </location>
</feature>
<dbReference type="EMBL" id="HBEO01002066">
    <property type="protein sequence ID" value="CAD8467649.1"/>
    <property type="molecule type" value="Transcribed_RNA"/>
</dbReference>
<feature type="compositionally biased region" description="Polar residues" evidence="2">
    <location>
        <begin position="154"/>
        <end position="169"/>
    </location>
</feature>
<evidence type="ECO:0000256" key="2">
    <source>
        <dbReference type="SAM" id="MobiDB-lite"/>
    </source>
</evidence>
<proteinExistence type="predicted"/>
<reference evidence="3" key="1">
    <citation type="submission" date="2021-01" db="EMBL/GenBank/DDBJ databases">
        <authorList>
            <person name="Corre E."/>
            <person name="Pelletier E."/>
            <person name="Niang G."/>
            <person name="Scheremetjew M."/>
            <person name="Finn R."/>
            <person name="Kale V."/>
            <person name="Holt S."/>
            <person name="Cochrane G."/>
            <person name="Meng A."/>
            <person name="Brown T."/>
            <person name="Cohen L."/>
        </authorList>
    </citation>
    <scope>NUCLEOTIDE SEQUENCE</scope>
    <source>
        <strain evidence="3">CCMP325</strain>
    </source>
</reference>
<name>A0A7S0E002_9CRYP</name>
<accession>A0A7S0E002</accession>
<feature type="region of interest" description="Disordered" evidence="2">
    <location>
        <begin position="423"/>
        <end position="453"/>
    </location>
</feature>
<gene>
    <name evidence="3" type="ORF">HPHI1048_LOCUS1492</name>
</gene>
<evidence type="ECO:0000313" key="3">
    <source>
        <dbReference type="EMBL" id="CAD8467649.1"/>
    </source>
</evidence>
<feature type="compositionally biased region" description="Polar residues" evidence="2">
    <location>
        <begin position="65"/>
        <end position="79"/>
    </location>
</feature>
<evidence type="ECO:0000256" key="1">
    <source>
        <dbReference type="SAM" id="Coils"/>
    </source>
</evidence>
<feature type="coiled-coil region" evidence="1">
    <location>
        <begin position="210"/>
        <end position="244"/>
    </location>
</feature>
<keyword evidence="1" id="KW-0175">Coiled coil</keyword>
<feature type="compositionally biased region" description="Basic and acidic residues" evidence="2">
    <location>
        <begin position="124"/>
        <end position="136"/>
    </location>
</feature>
<feature type="region of interest" description="Disordered" evidence="2">
    <location>
        <begin position="124"/>
        <end position="169"/>
    </location>
</feature>
<protein>
    <submittedName>
        <fullName evidence="3">Uncharacterized protein</fullName>
    </submittedName>
</protein>
<sequence length="691" mass="77156">MMAPQPWPRHPLRDTNLFNQREPVSMELKPLNPGITSPYEISAGHESDMAAGDSTRLAYHVHDPQTFSPNKRSATTSNVSEHHHVPSSHGASAVVSEISSEKTCMEPWAKKERLQSLQGIHLGEDNVDPSRLDGMHVDSQPRAQLPAGHADSVRLNSATSTAAGNEKSSSSRKGVLRWLKCFGGERRSNLSVEEEWTRATTREHEESRHVLDLRHSVDELQHRLQQAEERFAAVQEDKSELERRMWSLRGEILKQVEQQVVSEFVRRERFEELEKEHQTVVEKVARMVDELKSTESIRSDLAQEKGKVQALQSQLSAANEEIAVLKKSWRDGESGREGQSSKYESLPSLSKGRLLPVDRRRLASRTRGDDLFLVSSPRYNIAAKHSRSCSSTPRVMQFDVCEHCGYRGCNNRVEQRGDHHAVHCPLRPAEPPQPAEVESMQPEEGNKQPSEQEAEVIPDFQIDEEEVSFHDVLVCEIPELQVDELLVDVSLGGSPPPALEPTEVSMRSDRSRSSLLVEEPAERREGRSEREDKAESPARGRIIDLFTPEELEANLEAANRNFDVHNYANLPSSGCTSLRWNLPAAPPLQDESINPMSSPASELHGMLLSGHLFPQRAHGSQQPAMSNEWINESMVPPSSFFLGSDSRPGGCGRAPSYVLGGATSHPVSFVRGAKVKQVGGWGEEREHIGYI</sequence>
<organism evidence="3">
    <name type="scientific">Hanusia phi</name>
    <dbReference type="NCBI Taxonomy" id="3032"/>
    <lineage>
        <taxon>Eukaryota</taxon>
        <taxon>Cryptophyceae</taxon>
        <taxon>Pyrenomonadales</taxon>
        <taxon>Geminigeraceae</taxon>
        <taxon>Hanusia</taxon>
    </lineage>
</organism>
<feature type="coiled-coil region" evidence="1">
    <location>
        <begin position="270"/>
        <end position="328"/>
    </location>
</feature>
<dbReference type="AlphaFoldDB" id="A0A7S0E002"/>